<dbReference type="Gene3D" id="3.40.50.300">
    <property type="entry name" value="P-loop containing nucleotide triphosphate hydrolases"/>
    <property type="match status" value="1"/>
</dbReference>
<evidence type="ECO:0000313" key="2">
    <source>
        <dbReference type="EMBL" id="MBT9317471.1"/>
    </source>
</evidence>
<dbReference type="InterPro" id="IPR027417">
    <property type="entry name" value="P-loop_NTPase"/>
</dbReference>
<accession>A0A947GRF9</accession>
<evidence type="ECO:0000256" key="1">
    <source>
        <dbReference type="ARBA" id="ARBA00022679"/>
    </source>
</evidence>
<sequence length="317" mass="37567">MQQTISQPYFLVGAERSGTTLLRLMLNYHPKVTWCNEFEYAVDRIGQDGWPNLNKYYDWLETHRIFQDSHFEIDTSLTYPQLVNSFLYQRLIRDDKSIVGATVHRHFERLPKIWPNARYIHIIRDGRDVARSCIGMGWAGNVWCGVERWISAEKIWEEFSQQLAPEQKLEVVYEDLIVNYVDTLKRICSFLGVEYDSVMLDYVHSSDYSLPEPALIQQWKKKQTERQVQLVEYRIADMLVDRNYELSGLPAIKVNSWEKFTLNLHSWWVRQNARHKKLGTTLLLSDYTARKLGLISWQKQNTLRINDIQRRGMKKST</sequence>
<dbReference type="AlphaFoldDB" id="A0A947GRF9"/>
<reference evidence="2" key="1">
    <citation type="submission" date="2020-11" db="EMBL/GenBank/DDBJ databases">
        <authorList>
            <person name="Konstantinou D."/>
            <person name="Gkelis S."/>
            <person name="Popin R."/>
            <person name="Fewer D."/>
            <person name="Sivonen K."/>
        </authorList>
    </citation>
    <scope>NUCLEOTIDE SEQUENCE</scope>
    <source>
        <strain evidence="2">TAU-MAC 1115</strain>
    </source>
</reference>
<dbReference type="PANTHER" id="PTHR12788">
    <property type="entry name" value="PROTEIN-TYROSINE SULFOTRANSFERASE 2"/>
    <property type="match status" value="1"/>
</dbReference>
<gene>
    <name evidence="2" type="ORF">IXB50_18770</name>
</gene>
<dbReference type="GO" id="GO:0008476">
    <property type="term" value="F:protein-tyrosine sulfotransferase activity"/>
    <property type="evidence" value="ECO:0007669"/>
    <property type="project" value="InterPro"/>
</dbReference>
<dbReference type="EMBL" id="JADOES010000047">
    <property type="protein sequence ID" value="MBT9317471.1"/>
    <property type="molecule type" value="Genomic_DNA"/>
</dbReference>
<name>A0A947GRF9_9CYAN</name>
<keyword evidence="3" id="KW-1185">Reference proteome</keyword>
<reference evidence="2" key="2">
    <citation type="journal article" date="2021" name="Mar. Drugs">
        <title>Genome Reduction and Secondary Metabolism of the Marine Sponge-Associated Cyanobacterium Leptothoe.</title>
        <authorList>
            <person name="Konstantinou D."/>
            <person name="Popin R.V."/>
            <person name="Fewer D.P."/>
            <person name="Sivonen K."/>
            <person name="Gkelis S."/>
        </authorList>
    </citation>
    <scope>NUCLEOTIDE SEQUENCE</scope>
    <source>
        <strain evidence="2">TAU-MAC 1115</strain>
    </source>
</reference>
<dbReference type="Proteomes" id="UP000717364">
    <property type="component" value="Unassembled WGS sequence"/>
</dbReference>
<protein>
    <submittedName>
        <fullName evidence="2">Sulfotransferase</fullName>
    </submittedName>
</protein>
<dbReference type="SUPFAM" id="SSF52540">
    <property type="entry name" value="P-loop containing nucleoside triphosphate hydrolases"/>
    <property type="match status" value="1"/>
</dbReference>
<organism evidence="2 3">
    <name type="scientific">Leptothoe spongobia TAU-MAC 1115</name>
    <dbReference type="NCBI Taxonomy" id="1967444"/>
    <lineage>
        <taxon>Bacteria</taxon>
        <taxon>Bacillati</taxon>
        <taxon>Cyanobacteriota</taxon>
        <taxon>Cyanophyceae</taxon>
        <taxon>Nodosilineales</taxon>
        <taxon>Cymatolegaceae</taxon>
        <taxon>Leptothoe</taxon>
        <taxon>Leptothoe spongobia</taxon>
    </lineage>
</organism>
<dbReference type="PANTHER" id="PTHR12788:SF10">
    <property type="entry name" value="PROTEIN-TYROSINE SULFOTRANSFERASE"/>
    <property type="match status" value="1"/>
</dbReference>
<dbReference type="Pfam" id="PF13469">
    <property type="entry name" value="Sulfotransfer_3"/>
    <property type="match status" value="1"/>
</dbReference>
<proteinExistence type="predicted"/>
<evidence type="ECO:0000313" key="3">
    <source>
        <dbReference type="Proteomes" id="UP000717364"/>
    </source>
</evidence>
<dbReference type="InterPro" id="IPR026634">
    <property type="entry name" value="TPST-like"/>
</dbReference>
<keyword evidence="1" id="KW-0808">Transferase</keyword>
<comment type="caution">
    <text evidence="2">The sequence shown here is derived from an EMBL/GenBank/DDBJ whole genome shotgun (WGS) entry which is preliminary data.</text>
</comment>
<dbReference type="RefSeq" id="WP_215610534.1">
    <property type="nucleotide sequence ID" value="NZ_JADOES010000047.1"/>
</dbReference>